<feature type="compositionally biased region" description="Polar residues" evidence="10">
    <location>
        <begin position="397"/>
        <end position="414"/>
    </location>
</feature>
<dbReference type="InterPro" id="IPR003604">
    <property type="entry name" value="Matrin/U1-like-C_Znf_C2H2"/>
</dbReference>
<feature type="domain" description="C2H2-type" evidence="11">
    <location>
        <begin position="749"/>
        <end position="773"/>
    </location>
</feature>
<dbReference type="PROSITE" id="PS50157">
    <property type="entry name" value="ZINC_FINGER_C2H2_2"/>
    <property type="match status" value="7"/>
</dbReference>
<evidence type="ECO:0000256" key="10">
    <source>
        <dbReference type="SAM" id="MobiDB-lite"/>
    </source>
</evidence>
<dbReference type="SUPFAM" id="SSF57667">
    <property type="entry name" value="beta-beta-alpha zinc fingers"/>
    <property type="match status" value="4"/>
</dbReference>
<evidence type="ECO:0000256" key="9">
    <source>
        <dbReference type="PROSITE-ProRule" id="PRU00042"/>
    </source>
</evidence>
<keyword evidence="6" id="KW-0805">Transcription regulation</keyword>
<dbReference type="Pfam" id="PF00096">
    <property type="entry name" value="zf-C2H2"/>
    <property type="match status" value="5"/>
</dbReference>
<dbReference type="InterPro" id="IPR013087">
    <property type="entry name" value="Znf_C2H2_type"/>
</dbReference>
<sequence length="1416" mass="159806">MLLQVLSPRFSNEVTSERQNRSVAMTTETYTVAMTDPQLVNNNNQNNSTETSNNYNNNNHDNKNHNHYDGEPKYRHKKFKKMATCRHVIDGVIPDTKTLGINADTFNNAIETRKLGYVCPYCKISCAKPSVLQKHIRAHTNERPYPCVPCGFAFKTKSNLYKHCRSRAHTLKMEGPDTSKIMQTSSQLSEDSDVSLSDGTSNGTNTPPPMQFMPLLSYNSSTSMSFNSKITSSSKKYDKIYKPKFHTVLHDNFTIEKSRSDFSNNERLHGHIESIIDDNATVVDPKLRKLLHRQNSLAELVGHESEYSRKRCFSECVITDFNSEQISDCKVVSEPQKSPGPLLGNTKLIEVIKQPRLEHELSQTVRPNSLQMFGGEVKILDTKGERKTMRIDLRPTEMNSGSKSHNNSSQNPETASIVVRSSLHSGGTMLHKIINPGSQVNEADSIPTTINLSSIAPNISTPSLAPSVSCLSYLKQPAKIFHDGRMIPYVPGIPGPENLSMPLVPVDELHNESATVSIDTNYFKKLEILKPCSSENDISTTKFLRPSSLPLKPGTFTPKRHHGITPNAHTLALISPETPRPKKSYGQLYLNGHAYTYLGLKCSTKLFYCTLNRPQPMYVRQQDGLSMYSNWKICKEALPSLELNHYDSRHRPARYTLAYTRTEDILTHSSQRRPNTPISPDSGLECDGQDKSKRNILKIFSGGFESNEDYTYVRGRGRGRYVCEECGIRCKKPSMLKKHIRTHTDVRPYTCKYCAFSFKTKGNLTKHMKSKTHYKKCVDLKILPVPTNVEESNIDKDALSQVTFAGVNIDEISSSEEDSEHEAEIESDESGCEEHEAAKSLLQLAIPQLSGLLSTARPATYPYSHIETIDHIPEAYSRISVIRTCKGSDESNLAKPMDLTTKQIEMKIEKEITSQIKLPSEVLLAQSVEKSTQYKNSNNILSKVSGSALLQSIVQTMKRLPMQEHNWPIDLTEGRMLQAYLTERHLMDSKLKQHCRINIINREKNSGLLTESIVSSLKYKKVTSMPPSKKFEHVSETLNHIELTQHLPFIQSKLQSNNYLYNKTPNLPITDSSDKKQQVQFIEKNIVVTKTELNLESSSNVPSSVMSKGLEIFEPSSTKNAINYISMTEDTRNVCSICNKVFNKPSQLRLHINIHYFERPFRCESCGTSFRTKGHLTKHERSTLHHNKVSMTSTFGAATASNPRPFKCTDCKSAFRIHGHLAKHLRSKMHIMKLECLRKLPFGTYAEAERSGINLNDIDTTDCDTSLASLQVIAQKLCNKDPSNIGQWEIERILNHMTSSSENSSDESDTKTAKLIAEKNGPNISLDDNGCSKPNNMNFIDIKVDKISNELNYKCQLCPVHVNSINELHIHCVVAHKTEVDNNSIMTVLSVHKKKKNENENTHDNQRIEIFAEKIQ</sequence>
<feature type="compositionally biased region" description="Polar residues" evidence="10">
    <location>
        <begin position="180"/>
        <end position="205"/>
    </location>
</feature>
<dbReference type="GO" id="GO:0000981">
    <property type="term" value="F:DNA-binding transcription factor activity, RNA polymerase II-specific"/>
    <property type="evidence" value="ECO:0007669"/>
    <property type="project" value="TreeGrafter"/>
</dbReference>
<dbReference type="InParanoid" id="A0A7M7T988"/>
<dbReference type="PROSITE" id="PS00028">
    <property type="entry name" value="ZINC_FINGER_C2H2_1"/>
    <property type="match status" value="8"/>
</dbReference>
<dbReference type="FunCoup" id="A0A7M7T988">
    <property type="interactions" value="234"/>
</dbReference>
<dbReference type="GO" id="GO:0008270">
    <property type="term" value="F:zinc ion binding"/>
    <property type="evidence" value="ECO:0007669"/>
    <property type="project" value="UniProtKB-KW"/>
</dbReference>
<feature type="region of interest" description="Disordered" evidence="10">
    <location>
        <begin position="396"/>
        <end position="415"/>
    </location>
</feature>
<evidence type="ECO:0000313" key="12">
    <source>
        <dbReference type="EnsemblMetazoa" id="XP_031784110"/>
    </source>
</evidence>
<dbReference type="KEGG" id="nvi:103316989"/>
<dbReference type="SMART" id="SM00451">
    <property type="entry name" value="ZnF_U1"/>
    <property type="match status" value="3"/>
</dbReference>
<feature type="compositionally biased region" description="Polar residues" evidence="10">
    <location>
        <begin position="667"/>
        <end position="679"/>
    </location>
</feature>
<evidence type="ECO:0000256" key="8">
    <source>
        <dbReference type="ARBA" id="ARBA00023242"/>
    </source>
</evidence>
<feature type="domain" description="C2H2-type" evidence="11">
    <location>
        <begin position="117"/>
        <end position="144"/>
    </location>
</feature>
<feature type="region of interest" description="Disordered" evidence="10">
    <location>
        <begin position="666"/>
        <end position="689"/>
    </location>
</feature>
<feature type="domain" description="C2H2-type" evidence="11">
    <location>
        <begin position="1161"/>
        <end position="1190"/>
    </location>
</feature>
<keyword evidence="13" id="KW-1185">Reference proteome</keyword>
<keyword evidence="8" id="KW-0539">Nucleus</keyword>
<evidence type="ECO:0000256" key="5">
    <source>
        <dbReference type="ARBA" id="ARBA00022833"/>
    </source>
</evidence>
<organism evidence="12 13">
    <name type="scientific">Nasonia vitripennis</name>
    <name type="common">Parasitic wasp</name>
    <dbReference type="NCBI Taxonomy" id="7425"/>
    <lineage>
        <taxon>Eukaryota</taxon>
        <taxon>Metazoa</taxon>
        <taxon>Ecdysozoa</taxon>
        <taxon>Arthropoda</taxon>
        <taxon>Hexapoda</taxon>
        <taxon>Insecta</taxon>
        <taxon>Pterygota</taxon>
        <taxon>Neoptera</taxon>
        <taxon>Endopterygota</taxon>
        <taxon>Hymenoptera</taxon>
        <taxon>Apocrita</taxon>
        <taxon>Proctotrupomorpha</taxon>
        <taxon>Chalcidoidea</taxon>
        <taxon>Pteromalidae</taxon>
        <taxon>Pteromalinae</taxon>
        <taxon>Nasonia</taxon>
    </lineage>
</organism>
<protein>
    <recommendedName>
        <fullName evidence="11">C2H2-type domain-containing protein</fullName>
    </recommendedName>
</protein>
<dbReference type="FunFam" id="3.30.160.60:FF:000594">
    <property type="entry name" value="Transcription factor HIVEP2"/>
    <property type="match status" value="1"/>
</dbReference>
<comment type="subcellular location">
    <subcellularLocation>
        <location evidence="1">Nucleus</location>
    </subcellularLocation>
</comment>
<evidence type="ECO:0000259" key="11">
    <source>
        <dbReference type="PROSITE" id="PS50157"/>
    </source>
</evidence>
<feature type="compositionally biased region" description="Polar residues" evidence="10">
    <location>
        <begin position="21"/>
        <end position="32"/>
    </location>
</feature>
<feature type="compositionally biased region" description="Low complexity" evidence="10">
    <location>
        <begin position="41"/>
        <end position="59"/>
    </location>
</feature>
<feature type="domain" description="C2H2-type" evidence="11">
    <location>
        <begin position="1133"/>
        <end position="1160"/>
    </location>
</feature>
<dbReference type="RefSeq" id="XP_031784110.1">
    <property type="nucleotide sequence ID" value="XM_031928250.2"/>
</dbReference>
<dbReference type="OrthoDB" id="10042249at2759"/>
<feature type="compositionally biased region" description="Basic and acidic residues" evidence="10">
    <location>
        <begin position="60"/>
        <end position="69"/>
    </location>
</feature>
<evidence type="ECO:0000256" key="6">
    <source>
        <dbReference type="ARBA" id="ARBA00023015"/>
    </source>
</evidence>
<dbReference type="GO" id="GO:0005634">
    <property type="term" value="C:nucleus"/>
    <property type="evidence" value="ECO:0007669"/>
    <property type="project" value="UniProtKB-SubCell"/>
</dbReference>
<evidence type="ECO:0000256" key="4">
    <source>
        <dbReference type="ARBA" id="ARBA00022771"/>
    </source>
</evidence>
<dbReference type="Gene3D" id="3.30.160.60">
    <property type="entry name" value="Classic Zinc Finger"/>
    <property type="match status" value="6"/>
</dbReference>
<evidence type="ECO:0000256" key="7">
    <source>
        <dbReference type="ARBA" id="ARBA00023163"/>
    </source>
</evidence>
<dbReference type="GeneID" id="103316989"/>
<feature type="domain" description="C2H2-type" evidence="11">
    <location>
        <begin position="721"/>
        <end position="748"/>
    </location>
</feature>
<feature type="domain" description="C2H2-type" evidence="11">
    <location>
        <begin position="145"/>
        <end position="174"/>
    </location>
</feature>
<evidence type="ECO:0000256" key="3">
    <source>
        <dbReference type="ARBA" id="ARBA00022737"/>
    </source>
</evidence>
<feature type="region of interest" description="Disordered" evidence="10">
    <location>
        <begin position="811"/>
        <end position="832"/>
    </location>
</feature>
<dbReference type="SMART" id="SM00355">
    <property type="entry name" value="ZnF_C2H2"/>
    <property type="match status" value="8"/>
</dbReference>
<accession>A0A7M7T988</accession>
<keyword evidence="3" id="KW-0677">Repeat</keyword>
<feature type="region of interest" description="Disordered" evidence="10">
    <location>
        <begin position="175"/>
        <end position="210"/>
    </location>
</feature>
<evidence type="ECO:0000256" key="2">
    <source>
        <dbReference type="ARBA" id="ARBA00022723"/>
    </source>
</evidence>
<proteinExistence type="predicted"/>
<keyword evidence="4 9" id="KW-0863">Zinc-finger</keyword>
<keyword evidence="7" id="KW-0804">Transcription</keyword>
<dbReference type="GO" id="GO:0000978">
    <property type="term" value="F:RNA polymerase II cis-regulatory region sequence-specific DNA binding"/>
    <property type="evidence" value="ECO:0007669"/>
    <property type="project" value="TreeGrafter"/>
</dbReference>
<dbReference type="FunFam" id="3.30.160.60:FF:000065">
    <property type="entry name" value="B-cell CLL/lymphoma 6, member B"/>
    <property type="match status" value="1"/>
</dbReference>
<feature type="region of interest" description="Disordered" evidence="10">
    <location>
        <begin position="1"/>
        <end position="69"/>
    </location>
</feature>
<dbReference type="EnsemblMetazoa" id="XM_031928250">
    <property type="protein sequence ID" value="XP_031784110"/>
    <property type="gene ID" value="LOC103316989"/>
</dbReference>
<feature type="compositionally biased region" description="Acidic residues" evidence="10">
    <location>
        <begin position="813"/>
        <end position="831"/>
    </location>
</feature>
<dbReference type="FunFam" id="3.30.160.60:FF:000145">
    <property type="entry name" value="Zinc finger protein 574"/>
    <property type="match status" value="2"/>
</dbReference>
<dbReference type="Proteomes" id="UP000002358">
    <property type="component" value="Unassembled WGS sequence"/>
</dbReference>
<name>A0A7M7T988_NASVI</name>
<reference evidence="12" key="1">
    <citation type="submission" date="2021-01" db="UniProtKB">
        <authorList>
            <consortium name="EnsemblMetazoa"/>
        </authorList>
    </citation>
    <scope>IDENTIFICATION</scope>
</reference>
<dbReference type="InterPro" id="IPR051969">
    <property type="entry name" value="Zinc-finger_DNA-bd_regulators"/>
</dbReference>
<feature type="domain" description="C2H2-type" evidence="11">
    <location>
        <begin position="1206"/>
        <end position="1235"/>
    </location>
</feature>
<evidence type="ECO:0000256" key="1">
    <source>
        <dbReference type="ARBA" id="ARBA00004123"/>
    </source>
</evidence>
<dbReference type="PANTHER" id="PTHR45944">
    <property type="entry name" value="SCHNURRI, ISOFORM F"/>
    <property type="match status" value="1"/>
</dbReference>
<keyword evidence="5" id="KW-0862">Zinc</keyword>
<evidence type="ECO:0000313" key="13">
    <source>
        <dbReference type="Proteomes" id="UP000002358"/>
    </source>
</evidence>
<dbReference type="InterPro" id="IPR036236">
    <property type="entry name" value="Znf_C2H2_sf"/>
</dbReference>
<keyword evidence="2" id="KW-0479">Metal-binding</keyword>
<dbReference type="PANTHER" id="PTHR45944:SF2">
    <property type="entry name" value="SCHNURRI, ISOFORM F"/>
    <property type="match status" value="1"/>
</dbReference>